<gene>
    <name evidence="1" type="ORF">IAA72_04000</name>
</gene>
<proteinExistence type="predicted"/>
<evidence type="ECO:0000313" key="2">
    <source>
        <dbReference type="Proteomes" id="UP000810292"/>
    </source>
</evidence>
<comment type="caution">
    <text evidence="1">The sequence shown here is derived from an EMBL/GenBank/DDBJ whole genome shotgun (WGS) entry which is preliminary data.</text>
</comment>
<reference evidence="1" key="2">
    <citation type="journal article" date="2021" name="PeerJ">
        <title>Extensive microbial diversity within the chicken gut microbiome revealed by metagenomics and culture.</title>
        <authorList>
            <person name="Gilroy R."/>
            <person name="Ravi A."/>
            <person name="Getino M."/>
            <person name="Pursley I."/>
            <person name="Horton D.L."/>
            <person name="Alikhan N.F."/>
            <person name="Baker D."/>
            <person name="Gharbi K."/>
            <person name="Hall N."/>
            <person name="Watson M."/>
            <person name="Adriaenssens E.M."/>
            <person name="Foster-Nyarko E."/>
            <person name="Jarju S."/>
            <person name="Secka A."/>
            <person name="Antonio M."/>
            <person name="Oren A."/>
            <person name="Chaudhuri R.R."/>
            <person name="La Ragione R."/>
            <person name="Hildebrand F."/>
            <person name="Pallen M.J."/>
        </authorList>
    </citation>
    <scope>NUCLEOTIDE SEQUENCE</scope>
    <source>
        <strain evidence="1">14700</strain>
    </source>
</reference>
<reference evidence="1" key="1">
    <citation type="submission" date="2020-10" db="EMBL/GenBank/DDBJ databases">
        <authorList>
            <person name="Gilroy R."/>
        </authorList>
    </citation>
    <scope>NUCLEOTIDE SEQUENCE</scope>
    <source>
        <strain evidence="1">14700</strain>
    </source>
</reference>
<evidence type="ECO:0000313" key="1">
    <source>
        <dbReference type="EMBL" id="MBO8468929.1"/>
    </source>
</evidence>
<dbReference type="AlphaFoldDB" id="A0A9D9IAC0"/>
<protein>
    <submittedName>
        <fullName evidence="1">Uncharacterized protein</fullName>
    </submittedName>
</protein>
<accession>A0A9D9IAC0</accession>
<name>A0A9D9IAC0_9SPIO</name>
<dbReference type="EMBL" id="JADIMF010000062">
    <property type="protein sequence ID" value="MBO8468929.1"/>
    <property type="molecule type" value="Genomic_DNA"/>
</dbReference>
<sequence length="50" mass="5876">MERQIRSKFYNIVSIPRFSYLPEYIACPEADCGEAGDEWIAVFVKYSILR</sequence>
<organism evidence="1 2">
    <name type="scientific">Candidatus Ornithospirochaeta stercoravium</name>
    <dbReference type="NCBI Taxonomy" id="2840897"/>
    <lineage>
        <taxon>Bacteria</taxon>
        <taxon>Pseudomonadati</taxon>
        <taxon>Spirochaetota</taxon>
        <taxon>Spirochaetia</taxon>
        <taxon>Spirochaetales</taxon>
        <taxon>Spirochaetaceae</taxon>
        <taxon>Spirochaetaceae incertae sedis</taxon>
        <taxon>Candidatus Ornithospirochaeta</taxon>
    </lineage>
</organism>
<dbReference type="Proteomes" id="UP000810292">
    <property type="component" value="Unassembled WGS sequence"/>
</dbReference>